<accession>A0A314YG25</accession>
<reference evidence="2 3" key="1">
    <citation type="submission" date="2018-02" db="EMBL/GenBank/DDBJ databases">
        <title>Draft genome of wild Prunus yedoensis var. nudiflora.</title>
        <authorList>
            <person name="Baek S."/>
            <person name="Kim J.-H."/>
            <person name="Choi K."/>
            <person name="Kim G.-B."/>
            <person name="Cho A."/>
            <person name="Jang H."/>
            <person name="Shin C.-H."/>
            <person name="Yu H.-J."/>
            <person name="Mun J.-H."/>
        </authorList>
    </citation>
    <scope>NUCLEOTIDE SEQUENCE [LARGE SCALE GENOMIC DNA]</scope>
    <source>
        <strain evidence="3">cv. Jeju island</strain>
        <tissue evidence="2">Leaf</tissue>
    </source>
</reference>
<feature type="region of interest" description="Disordered" evidence="1">
    <location>
        <begin position="1"/>
        <end position="69"/>
    </location>
</feature>
<feature type="compositionally biased region" description="Polar residues" evidence="1">
    <location>
        <begin position="375"/>
        <end position="389"/>
    </location>
</feature>
<dbReference type="InterPro" id="IPR053342">
    <property type="entry name" value="Exosome_cofactor/PTGS_suppr"/>
</dbReference>
<protein>
    <submittedName>
        <fullName evidence="2">Uncharacterized protein</fullName>
    </submittedName>
</protein>
<dbReference type="PANTHER" id="PTHR37260">
    <property type="entry name" value="PHOSPHORELAY PROTEIN"/>
    <property type="match status" value="1"/>
</dbReference>
<keyword evidence="3" id="KW-1185">Reference proteome</keyword>
<dbReference type="Proteomes" id="UP000250321">
    <property type="component" value="Unassembled WGS sequence"/>
</dbReference>
<proteinExistence type="predicted"/>
<organism evidence="2 3">
    <name type="scientific">Prunus yedoensis var. nudiflora</name>
    <dbReference type="NCBI Taxonomy" id="2094558"/>
    <lineage>
        <taxon>Eukaryota</taxon>
        <taxon>Viridiplantae</taxon>
        <taxon>Streptophyta</taxon>
        <taxon>Embryophyta</taxon>
        <taxon>Tracheophyta</taxon>
        <taxon>Spermatophyta</taxon>
        <taxon>Magnoliopsida</taxon>
        <taxon>eudicotyledons</taxon>
        <taxon>Gunneridae</taxon>
        <taxon>Pentapetalae</taxon>
        <taxon>rosids</taxon>
        <taxon>fabids</taxon>
        <taxon>Rosales</taxon>
        <taxon>Rosaceae</taxon>
        <taxon>Amygdaloideae</taxon>
        <taxon>Amygdaleae</taxon>
        <taxon>Prunus</taxon>
    </lineage>
</organism>
<name>A0A314YG25_PRUYE</name>
<evidence type="ECO:0000313" key="3">
    <source>
        <dbReference type="Proteomes" id="UP000250321"/>
    </source>
</evidence>
<dbReference type="OrthoDB" id="685075at2759"/>
<dbReference type="AlphaFoldDB" id="A0A314YG25"/>
<gene>
    <name evidence="2" type="ORF">Pyn_26124</name>
</gene>
<sequence length="420" mass="45416">MDVKALAKSNRAHAQRHSKKHHPSQKAKAPAVDGGKASDAGPAKKPLGKQVKEKTNPTRGASALPTNWDRYEEEFEAGSEEPAGDGLNRAPDVAVPMSKGADYRHLIAEAQAQSELTIYSDPFPSLDNVLPGDWNEGIGSMLSVRGESILSRIGDDNFVMEDKTAAHHEVSFLSLNLHALAEQLEKIALPERLFIEAELLPPELHVEGQEATCSQSSDQMQATCNEEATQGMPEESISDKVQVADHDIEITISGSTGSGHPDPILPNLGSVSMIQGNIDPSKLGKSDYQSKLPESETQFSVKSFEASTAEAELDMLLDSFGETKINDSSGFSSVKTVSVQEAAFMAPLQLPRKAPDSSSVLPTANLDDELDDLINETSKQIRQSGPSQAQEERAVNEFQSPHSGTKSEEQDDFDSWLDTI</sequence>
<feature type="compositionally biased region" description="Acidic residues" evidence="1">
    <location>
        <begin position="409"/>
        <end position="420"/>
    </location>
</feature>
<evidence type="ECO:0000313" key="2">
    <source>
        <dbReference type="EMBL" id="PQQ05413.1"/>
    </source>
</evidence>
<dbReference type="EMBL" id="PJQY01001089">
    <property type="protein sequence ID" value="PQQ05413.1"/>
    <property type="molecule type" value="Genomic_DNA"/>
</dbReference>
<comment type="caution">
    <text evidence="2">The sequence shown here is derived from an EMBL/GenBank/DDBJ whole genome shotgun (WGS) entry which is preliminary data.</text>
</comment>
<dbReference type="PANTHER" id="PTHR37260:SF2">
    <property type="entry name" value="PROTEIN ECERIFERUM 16"/>
    <property type="match status" value="1"/>
</dbReference>
<evidence type="ECO:0000256" key="1">
    <source>
        <dbReference type="SAM" id="MobiDB-lite"/>
    </source>
</evidence>
<dbReference type="STRING" id="2094558.A0A314YG25"/>
<feature type="region of interest" description="Disordered" evidence="1">
    <location>
        <begin position="369"/>
        <end position="420"/>
    </location>
</feature>
<feature type="compositionally biased region" description="Basic residues" evidence="1">
    <location>
        <begin position="10"/>
        <end position="25"/>
    </location>
</feature>